<dbReference type="OrthoDB" id="7335480at2"/>
<dbReference type="EMBL" id="QPJJ01000001">
    <property type="protein sequence ID" value="RCW77400.1"/>
    <property type="molecule type" value="Genomic_DNA"/>
</dbReference>
<dbReference type="RefSeq" id="WP_114351330.1">
    <property type="nucleotide sequence ID" value="NZ_QPJJ01000001.1"/>
</dbReference>
<evidence type="ECO:0000313" key="2">
    <source>
        <dbReference type="Proteomes" id="UP000252585"/>
    </source>
</evidence>
<reference evidence="1 2" key="1">
    <citation type="submission" date="2018-07" db="EMBL/GenBank/DDBJ databases">
        <title>Genomic Encyclopedia of Type Strains, Phase IV (KMG-IV): sequencing the most valuable type-strain genomes for metagenomic binning, comparative biology and taxonomic classification.</title>
        <authorList>
            <person name="Goeker M."/>
        </authorList>
    </citation>
    <scope>NUCLEOTIDE SEQUENCE [LARGE SCALE GENOMIC DNA]</scope>
    <source>
        <strain evidence="1 2">DSM 27696</strain>
    </source>
</reference>
<accession>A0A368YAW5</accession>
<dbReference type="SUPFAM" id="SSF53474">
    <property type="entry name" value="alpha/beta-Hydrolases"/>
    <property type="match status" value="1"/>
</dbReference>
<proteinExistence type="predicted"/>
<dbReference type="AlphaFoldDB" id="A0A368YAW5"/>
<evidence type="ECO:0000313" key="1">
    <source>
        <dbReference type="EMBL" id="RCW77400.1"/>
    </source>
</evidence>
<dbReference type="Gene3D" id="3.40.50.1820">
    <property type="entry name" value="alpha/beta hydrolase"/>
    <property type="match status" value="1"/>
</dbReference>
<protein>
    <submittedName>
        <fullName evidence="1">Uncharacterized protein</fullName>
    </submittedName>
</protein>
<dbReference type="InterPro" id="IPR029058">
    <property type="entry name" value="AB_hydrolase_fold"/>
</dbReference>
<comment type="caution">
    <text evidence="1">The sequence shown here is derived from an EMBL/GenBank/DDBJ whole genome shotgun (WGS) entry which is preliminary data.</text>
</comment>
<keyword evidence="2" id="KW-1185">Reference proteome</keyword>
<name>A0A368YAW5_9BACI</name>
<organism evidence="1 2">
    <name type="scientific">Saliterribacillus persicus</name>
    <dbReference type="NCBI Taxonomy" id="930114"/>
    <lineage>
        <taxon>Bacteria</taxon>
        <taxon>Bacillati</taxon>
        <taxon>Bacillota</taxon>
        <taxon>Bacilli</taxon>
        <taxon>Bacillales</taxon>
        <taxon>Bacillaceae</taxon>
        <taxon>Saliterribacillus</taxon>
    </lineage>
</organism>
<sequence length="272" mass="31884">MLEDTPIIEVNEEELNTFKIPLDTHFRLIVLINSVKYEYFIRLKSKSEKLLILGSGAYKPSAMSLPVFQRHSWIDDLDDSMIFYNDPTLYLDRLMLGWGFGDRDTHYLEKISEIINIIKDRINIQNENMFFYGSSAGGFMSLILAASIKGATAIVNNPQTIFTNYHEVHINKLLRLFDINKEDMETIYKDRTNVVEYFKHVSNIPKIFYMQNALVEHDVDNHLKPFINQLKDIDENITLNKIKLELYFNYKLGHNPVSKSETIDYIRKAMRN</sequence>
<dbReference type="Proteomes" id="UP000252585">
    <property type="component" value="Unassembled WGS sequence"/>
</dbReference>
<gene>
    <name evidence="1" type="ORF">DFR57_101274</name>
</gene>